<dbReference type="PANTHER" id="PTHR30032:SF4">
    <property type="entry name" value="AMIDASE ENHANCER"/>
    <property type="match status" value="1"/>
</dbReference>
<dbReference type="RefSeq" id="WP_131838402.1">
    <property type="nucleotide sequence ID" value="NZ_SLWB01000003.1"/>
</dbReference>
<dbReference type="OrthoDB" id="9794671at2"/>
<reference evidence="2 3" key="1">
    <citation type="submission" date="2019-03" db="EMBL/GenBank/DDBJ databases">
        <title>Genomic Encyclopedia of Archaeal and Bacterial Type Strains, Phase II (KMG-II): from individual species to whole genera.</title>
        <authorList>
            <person name="Goeker M."/>
        </authorList>
    </citation>
    <scope>NUCLEOTIDE SEQUENCE [LARGE SCALE GENOMIC DNA]</scope>
    <source>
        <strain evidence="2 3">RL-C</strain>
    </source>
</reference>
<dbReference type="InterPro" id="IPR013693">
    <property type="entry name" value="SpoIID/LytB_N"/>
</dbReference>
<keyword evidence="3" id="KW-1185">Reference proteome</keyword>
<dbReference type="GO" id="GO:0030288">
    <property type="term" value="C:outer membrane-bounded periplasmic space"/>
    <property type="evidence" value="ECO:0007669"/>
    <property type="project" value="TreeGrafter"/>
</dbReference>
<dbReference type="PANTHER" id="PTHR30032">
    <property type="entry name" value="N-ACETYLMURAMOYL-L-ALANINE AMIDASE-RELATED"/>
    <property type="match status" value="1"/>
</dbReference>
<evidence type="ECO:0000313" key="3">
    <source>
        <dbReference type="Proteomes" id="UP000294830"/>
    </source>
</evidence>
<proteinExistence type="predicted"/>
<dbReference type="AlphaFoldDB" id="A0A4R2ENV7"/>
<dbReference type="InterPro" id="IPR013486">
    <property type="entry name" value="SpoIID/LytB"/>
</dbReference>
<evidence type="ECO:0000259" key="1">
    <source>
        <dbReference type="Pfam" id="PF08486"/>
    </source>
</evidence>
<comment type="caution">
    <text evidence="2">The sequence shown here is derived from an EMBL/GenBank/DDBJ whole genome shotgun (WGS) entry which is preliminary data.</text>
</comment>
<dbReference type="EMBL" id="SLWB01000003">
    <property type="protein sequence ID" value="TCN70533.1"/>
    <property type="molecule type" value="Genomic_DNA"/>
</dbReference>
<protein>
    <submittedName>
        <fullName evidence="2">Stage II sporulation protein D</fullName>
    </submittedName>
</protein>
<dbReference type="Pfam" id="PF08486">
    <property type="entry name" value="SpoIID"/>
    <property type="match status" value="1"/>
</dbReference>
<accession>A0A4R2ENV7</accession>
<dbReference type="InterPro" id="IPR051922">
    <property type="entry name" value="Bact_Sporulation_Assoc"/>
</dbReference>
<name>A0A4R2ENV7_9BACT</name>
<organism evidence="2 3">
    <name type="scientific">Acetobacteroides hydrogenigenes</name>
    <dbReference type="NCBI Taxonomy" id="979970"/>
    <lineage>
        <taxon>Bacteria</taxon>
        <taxon>Pseudomonadati</taxon>
        <taxon>Bacteroidota</taxon>
        <taxon>Bacteroidia</taxon>
        <taxon>Bacteroidales</taxon>
        <taxon>Rikenellaceae</taxon>
        <taxon>Acetobacteroides</taxon>
    </lineage>
</organism>
<dbReference type="Proteomes" id="UP000294830">
    <property type="component" value="Unassembled WGS sequence"/>
</dbReference>
<sequence>MLVLGVGSSNLFAQPYAPSGSTKILISVYAQQHPQSLILKPHKESFRVFGGGIMLAELKKNDLLYITSSKGKIRIRTIDRALGTFSRVLVKPSTDSNMFSLNPANPSLKNLRKYSGNIAFTAKGGGIESILETDFEQYIAGVVEAEIGGKQPLEMYKVQAIIARTYAIGHMNKHKGEKFNLCDDVHCQAYKGVACSNSEIVKGCEQTRDLVVVNRNNELITAVFHANCGGQTVNSEDVWPKYKSYLRSCSCPYCSNSKSYKWRMSVAVSKWDKYLEGNGVTVSPDQLPKGFEQPRRQSILEVGNVTFPLYKVRKDLGLRSTFFSYSQFGDSIVFSGKGFGHGVGLCQDGASSMAQLHMSYQHIISYYYRGCKIIHRQNAIPEKNEDAEMVDENANTNTLATSKSSFTGGDYFVPDSTLISP</sequence>
<feature type="domain" description="Sporulation stage II protein D amidase enhancer LytB N-terminal" evidence="1">
    <location>
        <begin position="125"/>
        <end position="212"/>
    </location>
</feature>
<gene>
    <name evidence="2" type="ORF">CLV25_10348</name>
</gene>
<dbReference type="NCBIfam" id="TIGR02669">
    <property type="entry name" value="SpoIID_LytB"/>
    <property type="match status" value="1"/>
</dbReference>
<evidence type="ECO:0000313" key="2">
    <source>
        <dbReference type="EMBL" id="TCN70533.1"/>
    </source>
</evidence>
<dbReference type="GO" id="GO:0030435">
    <property type="term" value="P:sporulation resulting in formation of a cellular spore"/>
    <property type="evidence" value="ECO:0007669"/>
    <property type="project" value="InterPro"/>
</dbReference>